<feature type="coiled-coil region" evidence="1">
    <location>
        <begin position="786"/>
        <end position="918"/>
    </location>
</feature>
<dbReference type="EMBL" id="JAINDJ010000008">
    <property type="protein sequence ID" value="KAG9439422.1"/>
    <property type="molecule type" value="Genomic_DNA"/>
</dbReference>
<keyword evidence="1" id="KW-0175">Coiled coil</keyword>
<feature type="region of interest" description="Disordered" evidence="2">
    <location>
        <begin position="1"/>
        <end position="69"/>
    </location>
</feature>
<dbReference type="InterPro" id="IPR056070">
    <property type="entry name" value="DUF7653"/>
</dbReference>
<dbReference type="Pfam" id="PF24670">
    <property type="entry name" value="DUF7653"/>
    <property type="match status" value="1"/>
</dbReference>
<name>A0AAV7DVZ1_ARIFI</name>
<reference evidence="4 5" key="1">
    <citation type="submission" date="2021-07" db="EMBL/GenBank/DDBJ databases">
        <title>The Aristolochia fimbriata genome: insights into angiosperm evolution, floral development and chemical biosynthesis.</title>
        <authorList>
            <person name="Jiao Y."/>
        </authorList>
    </citation>
    <scope>NUCLEOTIDE SEQUENCE [LARGE SCALE GENOMIC DNA]</scope>
    <source>
        <strain evidence="4">IBCAS-2021</strain>
        <tissue evidence="4">Leaf</tissue>
    </source>
</reference>
<evidence type="ECO:0000259" key="3">
    <source>
        <dbReference type="Pfam" id="PF24670"/>
    </source>
</evidence>
<dbReference type="AlphaFoldDB" id="A0AAV7DVZ1"/>
<dbReference type="Proteomes" id="UP000825729">
    <property type="component" value="Unassembled WGS sequence"/>
</dbReference>
<gene>
    <name evidence="4" type="ORF">H6P81_019587</name>
</gene>
<evidence type="ECO:0000256" key="1">
    <source>
        <dbReference type="SAM" id="Coils"/>
    </source>
</evidence>
<accession>A0AAV7DVZ1</accession>
<keyword evidence="5" id="KW-1185">Reference proteome</keyword>
<dbReference type="PANTHER" id="PTHR47491:SF5">
    <property type="entry name" value="CAP-GLY DOMAIN LINKER"/>
    <property type="match status" value="1"/>
</dbReference>
<proteinExistence type="predicted"/>
<evidence type="ECO:0000313" key="4">
    <source>
        <dbReference type="EMBL" id="KAG9439422.1"/>
    </source>
</evidence>
<evidence type="ECO:0000313" key="5">
    <source>
        <dbReference type="Proteomes" id="UP000825729"/>
    </source>
</evidence>
<feature type="domain" description="DUF7653" evidence="3">
    <location>
        <begin position="628"/>
        <end position="752"/>
    </location>
</feature>
<comment type="caution">
    <text evidence="4">The sequence shown here is derived from an EMBL/GenBank/DDBJ whole genome shotgun (WGS) entry which is preliminary data.</text>
</comment>
<organism evidence="4 5">
    <name type="scientific">Aristolochia fimbriata</name>
    <name type="common">White veined hardy Dutchman's pipe vine</name>
    <dbReference type="NCBI Taxonomy" id="158543"/>
    <lineage>
        <taxon>Eukaryota</taxon>
        <taxon>Viridiplantae</taxon>
        <taxon>Streptophyta</taxon>
        <taxon>Embryophyta</taxon>
        <taxon>Tracheophyta</taxon>
        <taxon>Spermatophyta</taxon>
        <taxon>Magnoliopsida</taxon>
        <taxon>Magnoliidae</taxon>
        <taxon>Piperales</taxon>
        <taxon>Aristolochiaceae</taxon>
        <taxon>Aristolochia</taxon>
    </lineage>
</organism>
<sequence>MRKIFSFRSSGSSNGSSNPAPPANKVNWEKPSPNKLKSDAGNRSQHNSHSLQDFSTRPRKHEESCESNLKRSLSFSSPITYSGPEWHLDSRDASISPTTSNYPHQDYDYAIWRRSLTPERISKSKKVDQVLALERVEKLESSGASTGYADLSWHSTYSSPVPLKCRAPHITQVPNKVLDRYIDGEQPDRITRPITEPCQMNSLLPGRDDFPVESRLLPSSRYQPQGRRPTFQKDCHEHLNSHKFVGDPYPQNSGDWARDEVQPSSSQRLARSVIERLTESFPEKCAFESQDFNTETSTIVEDIYEEYSDIHPVTYPNEFPHQSSRSSDAHYGATDRYPINVSSTLKEDTMFTEDDPECLHFEISHLQEQVEVEVELQRKGQEVQQRVLRLLKLLEEGKVPKVNIAYEMRNLVFEFLSQIQGRITERASAGKAFKRAKTEFDSRIKGSEKEKNEIQATLEKELDRRSREWSFKLEKFQLDEQRLRQRIRELAEQNVSLQREVSTNSKDMESITKISDLGTQLNNATLRIEEMGSDNCKLQAVVSELQDRFRHAQSDRDSIVRSYKEKEKEIKDLHKAVARLQRIYYEQEKTISGLQQGLCEEINTQSFENCDKLVKLQLEQVRLTSVEQNHRKEIEHYKVEIYSLRQENIALLDRLNGGRSSSFRLEEELKARVNYFESRCLSLLEDSSQISEKLLTLVKMSHIDEGMRQKEVKSGLDEFVVLECDMKFQSFGREIENFRSGLLTLTSILQEKTEVDASEFHSERSHCPVLKEEQVERELKAEILLTKALREKLHSQQLELEKLQADLATSTRCNDILRCEIQRAQDAFSSLTHRMKDLELQMMRKNENINQLQMDLKENMKELTASQGTLTKVSGERDMMWEEVKECSEKNMLLNCEMASLRKKIEALDEDILLKEGQITILKDTLKEKPFGFIYDPNSLKGSLFNEPF</sequence>
<feature type="coiled-coil region" evidence="1">
    <location>
        <begin position="444"/>
        <end position="500"/>
    </location>
</feature>
<feature type="compositionally biased region" description="Low complexity" evidence="2">
    <location>
        <begin position="9"/>
        <end position="18"/>
    </location>
</feature>
<evidence type="ECO:0000256" key="2">
    <source>
        <dbReference type="SAM" id="MobiDB-lite"/>
    </source>
</evidence>
<protein>
    <recommendedName>
        <fullName evidence="3">DUF7653 domain-containing protein</fullName>
    </recommendedName>
</protein>
<feature type="compositionally biased region" description="Polar residues" evidence="2">
    <location>
        <begin position="41"/>
        <end position="55"/>
    </location>
</feature>
<dbReference type="PANTHER" id="PTHR47491">
    <property type="entry name" value="CAP-GLY DOMAIN LINKER"/>
    <property type="match status" value="1"/>
</dbReference>